<feature type="compositionally biased region" description="Polar residues" evidence="3">
    <location>
        <begin position="307"/>
        <end position="318"/>
    </location>
</feature>
<feature type="compositionally biased region" description="Polar residues" evidence="3">
    <location>
        <begin position="228"/>
        <end position="245"/>
    </location>
</feature>
<sequence>MIIIVVAVPIVVLLATFVVSGFSFPSPDESQYKIPEVGTGQRSQYYVLHSDGTYKYGFDGGDGAFESVKSHVVGSRDGKFGYVDPEGNAIRLEYKAGEEGFVPQGAHIPTPSPEFTKAFEEASNRIPTSFSHTSDSEVWDSNTDASYGFEFSSDDHSRNEKSDADGTVTGTYSYVDENGRKRNFNYRAGKGIGFVIDGDGLVEDVSGTAQSYSGPARQPSISGGGFSSHVTSTKSQTPGDASYSFTYDAGDHSRSETSDPNLNINGRFSFVADDGKERRVNYVAGASTGFQAEGDHLPKVSDVPSARPQTISSVARQPSRTSSGYSGHSSVRQRGGSNGLSFSQPKVKVSQRPSQSRPFEEANIASSFSPEGPYSFSYKTSTHSRTESGDEKNNVKGNFAFIAEDDGQNRQINYEAGSATGFIAEGAHIPVGPVVPGAPSGQPTGRIVPVQSIPFEDPLASTDSDASYNFDFESDTYSRTETSDKDGNIAGTYTVVDEDGTKRTYKFKAGEGIGFETEEVSRTQGPAPAKPTPYAGPLASDFPASHTAGSAATSFQSSHTSSSPGTSFQSTHSTSTGSHGGIQTSYLPPSPSSHQTQHTFKKTPPSITSHHSFQPVLHTPSQPGHRLHSVPSSPSHSQQSFDDFTLNTYNVSPNSEKFGYVLKFN</sequence>
<dbReference type="Pfam" id="PF00379">
    <property type="entry name" value="Chitin_bind_4"/>
    <property type="match status" value="5"/>
</dbReference>
<feature type="compositionally biased region" description="Low complexity" evidence="3">
    <location>
        <begin position="550"/>
        <end position="585"/>
    </location>
</feature>
<dbReference type="EMBL" id="SEYY01002026">
    <property type="protein sequence ID" value="KAB7504989.1"/>
    <property type="molecule type" value="Genomic_DNA"/>
</dbReference>
<feature type="compositionally biased region" description="Low complexity" evidence="3">
    <location>
        <begin position="319"/>
        <end position="330"/>
    </location>
</feature>
<protein>
    <submittedName>
        <fullName evidence="5">Uncharacterized protein</fullName>
    </submittedName>
</protein>
<dbReference type="AlphaFoldDB" id="A0A5N5TFM0"/>
<evidence type="ECO:0000256" key="1">
    <source>
        <dbReference type="ARBA" id="ARBA00022460"/>
    </source>
</evidence>
<proteinExistence type="predicted"/>
<feature type="region of interest" description="Disordered" evidence="3">
    <location>
        <begin position="516"/>
        <end position="641"/>
    </location>
</feature>
<evidence type="ECO:0000256" key="2">
    <source>
        <dbReference type="PROSITE-ProRule" id="PRU00497"/>
    </source>
</evidence>
<reference evidence="5 6" key="1">
    <citation type="journal article" date="2019" name="PLoS Biol.">
        <title>Sex chromosomes control vertical transmission of feminizing Wolbachia symbionts in an isopod.</title>
        <authorList>
            <person name="Becking T."/>
            <person name="Chebbi M.A."/>
            <person name="Giraud I."/>
            <person name="Moumen B."/>
            <person name="Laverre T."/>
            <person name="Caubet Y."/>
            <person name="Peccoud J."/>
            <person name="Gilbert C."/>
            <person name="Cordaux R."/>
        </authorList>
    </citation>
    <scope>NUCLEOTIDE SEQUENCE [LARGE SCALE GENOMIC DNA]</scope>
    <source>
        <strain evidence="5">ANa2</strain>
        <tissue evidence="5">Whole body excluding digestive tract and cuticle</tissue>
    </source>
</reference>
<comment type="caution">
    <text evidence="5">The sequence shown here is derived from an EMBL/GenBank/DDBJ whole genome shotgun (WGS) entry which is preliminary data.</text>
</comment>
<feature type="compositionally biased region" description="Basic and acidic residues" evidence="3">
    <location>
        <begin position="153"/>
        <end position="164"/>
    </location>
</feature>
<feature type="compositionally biased region" description="Low complexity" evidence="3">
    <location>
        <begin position="629"/>
        <end position="641"/>
    </location>
</feature>
<dbReference type="OrthoDB" id="6375301at2759"/>
<keyword evidence="4" id="KW-0732">Signal</keyword>
<feature type="region of interest" description="Disordered" evidence="3">
    <location>
        <begin position="292"/>
        <end position="393"/>
    </location>
</feature>
<keyword evidence="1 2" id="KW-0193">Cuticle</keyword>
<gene>
    <name evidence="5" type="ORF">Anas_07848</name>
</gene>
<feature type="region of interest" description="Disordered" evidence="3">
    <location>
        <begin position="150"/>
        <end position="169"/>
    </location>
</feature>
<dbReference type="InterPro" id="IPR031311">
    <property type="entry name" value="CHIT_BIND_RR_consensus"/>
</dbReference>
<keyword evidence="6" id="KW-1185">Reference proteome</keyword>
<dbReference type="Proteomes" id="UP000326759">
    <property type="component" value="Unassembled WGS sequence"/>
</dbReference>
<evidence type="ECO:0000313" key="6">
    <source>
        <dbReference type="Proteomes" id="UP000326759"/>
    </source>
</evidence>
<evidence type="ECO:0000256" key="3">
    <source>
        <dbReference type="SAM" id="MobiDB-lite"/>
    </source>
</evidence>
<dbReference type="PANTHER" id="PTHR10380">
    <property type="entry name" value="CUTICLE PROTEIN"/>
    <property type="match status" value="1"/>
</dbReference>
<dbReference type="InterPro" id="IPR000618">
    <property type="entry name" value="Insect_cuticle"/>
</dbReference>
<dbReference type="PANTHER" id="PTHR10380:SF218">
    <property type="entry name" value="ADULT CUTICLE PROTEIN 65AA-RELATED"/>
    <property type="match status" value="1"/>
</dbReference>
<feature type="chain" id="PRO_5024341336" evidence="4">
    <location>
        <begin position="24"/>
        <end position="665"/>
    </location>
</feature>
<feature type="region of interest" description="Disordered" evidence="3">
    <location>
        <begin position="208"/>
        <end position="264"/>
    </location>
</feature>
<feature type="signal peptide" evidence="4">
    <location>
        <begin position="1"/>
        <end position="23"/>
    </location>
</feature>
<evidence type="ECO:0000256" key="4">
    <source>
        <dbReference type="SAM" id="SignalP"/>
    </source>
</evidence>
<organism evidence="5 6">
    <name type="scientific">Armadillidium nasatum</name>
    <dbReference type="NCBI Taxonomy" id="96803"/>
    <lineage>
        <taxon>Eukaryota</taxon>
        <taxon>Metazoa</taxon>
        <taxon>Ecdysozoa</taxon>
        <taxon>Arthropoda</taxon>
        <taxon>Crustacea</taxon>
        <taxon>Multicrustacea</taxon>
        <taxon>Malacostraca</taxon>
        <taxon>Eumalacostraca</taxon>
        <taxon>Peracarida</taxon>
        <taxon>Isopoda</taxon>
        <taxon>Oniscidea</taxon>
        <taxon>Crinocheta</taxon>
        <taxon>Armadillidiidae</taxon>
        <taxon>Armadillidium</taxon>
    </lineage>
</organism>
<dbReference type="PROSITE" id="PS51155">
    <property type="entry name" value="CHIT_BIND_RR_2"/>
    <property type="match status" value="5"/>
</dbReference>
<feature type="compositionally biased region" description="Basic and acidic residues" evidence="3">
    <location>
        <begin position="384"/>
        <end position="393"/>
    </location>
</feature>
<accession>A0A5N5TFM0</accession>
<name>A0A5N5TFM0_9CRUS</name>
<evidence type="ECO:0000313" key="5">
    <source>
        <dbReference type="EMBL" id="KAB7504989.1"/>
    </source>
</evidence>
<dbReference type="GO" id="GO:0062129">
    <property type="term" value="C:chitin-based extracellular matrix"/>
    <property type="evidence" value="ECO:0007669"/>
    <property type="project" value="TreeGrafter"/>
</dbReference>
<dbReference type="GO" id="GO:0008010">
    <property type="term" value="F:structural constituent of chitin-based larval cuticle"/>
    <property type="evidence" value="ECO:0007669"/>
    <property type="project" value="TreeGrafter"/>
</dbReference>
<dbReference type="PROSITE" id="PS00233">
    <property type="entry name" value="CHIT_BIND_RR_1"/>
    <property type="match status" value="2"/>
</dbReference>
<dbReference type="InterPro" id="IPR050468">
    <property type="entry name" value="Cuticle_Struct_Prot"/>
</dbReference>